<dbReference type="PANTHER" id="PTHR11933">
    <property type="entry name" value="TRNA 5-METHYLAMINOMETHYL-2-THIOURIDYLATE -METHYLTRANSFERASE"/>
    <property type="match status" value="1"/>
</dbReference>
<sequence length="371" mass="42134">MDVKIKKLYRVIFLIYYFINMSNERKTVYVGLSGGVDSAVSAALLLDQGYKVVGVHLVCFDENREFCTASVDKLEAERVASCLGIPFDIWDLKDDYKRLVFDYMIEGYKKGITPNPDVMCNKEIKFGVFYNKAIERGADFVATGHYARKIKNSNGSFSLRSAVDESKDQSYFLWTLGSDILEKSLWPVGEYKKSEVRKLAKKYNLPNAEKPDSQGLCFVGKVDFQKFLEEYIKPCEGDVVDIYNNIVGRHRGALYYTNGQRKGIGVFGGGEPYYLVDRNLEKNLVIVAKNQDNFKIKEVYLSEVIISKDLPANVLVRIRYRQKLVKAFIDKENGRYKLYFNKPIAGVSLGQSAVFYNESGKVLGGGVMSQF</sequence>
<dbReference type="GO" id="GO:0005524">
    <property type="term" value="F:ATP binding"/>
    <property type="evidence" value="ECO:0007669"/>
    <property type="project" value="UniProtKB-KW"/>
</dbReference>
<accession>A0A2H0N777</accession>
<comment type="similarity">
    <text evidence="9">Belongs to the MnmA/TRMU family.</text>
</comment>
<organism evidence="12 13">
    <name type="scientific">Candidatus Liptonbacteria bacterium CG11_big_fil_rev_8_21_14_0_20_35_14</name>
    <dbReference type="NCBI Taxonomy" id="1974634"/>
    <lineage>
        <taxon>Bacteria</taxon>
        <taxon>Candidatus Liptoniibacteriota</taxon>
    </lineage>
</organism>
<dbReference type="PANTHER" id="PTHR11933:SF5">
    <property type="entry name" value="MITOCHONDRIAL TRNA-SPECIFIC 2-THIOURIDYLASE 1"/>
    <property type="match status" value="1"/>
</dbReference>
<feature type="active site" description="Cysteine persulfide intermediate" evidence="9">
    <location>
        <position position="217"/>
    </location>
</feature>
<keyword evidence="3 9" id="KW-0819">tRNA processing</keyword>
<keyword evidence="5 9" id="KW-0067">ATP-binding</keyword>
<dbReference type="SUPFAM" id="SSF52402">
    <property type="entry name" value="Adenine nucleotide alpha hydrolases-like"/>
    <property type="match status" value="1"/>
</dbReference>
<feature type="domain" description="tRNA-specific 2-thiouridylase MnmA-like central" evidence="11">
    <location>
        <begin position="225"/>
        <end position="289"/>
    </location>
</feature>
<dbReference type="NCBIfam" id="NF001138">
    <property type="entry name" value="PRK00143.1"/>
    <property type="match status" value="1"/>
</dbReference>
<dbReference type="InterPro" id="IPR046884">
    <property type="entry name" value="MnmA-like_central"/>
</dbReference>
<dbReference type="Pfam" id="PF20258">
    <property type="entry name" value="tRNA_Me_trans_C"/>
    <property type="match status" value="1"/>
</dbReference>
<keyword evidence="7 9" id="KW-1015">Disulfide bond</keyword>
<evidence type="ECO:0000256" key="4">
    <source>
        <dbReference type="ARBA" id="ARBA00022741"/>
    </source>
</evidence>
<evidence type="ECO:0000256" key="2">
    <source>
        <dbReference type="ARBA" id="ARBA00022679"/>
    </source>
</evidence>
<evidence type="ECO:0000256" key="5">
    <source>
        <dbReference type="ARBA" id="ARBA00022840"/>
    </source>
</evidence>
<feature type="binding site" evidence="9">
    <location>
        <position position="57"/>
    </location>
    <ligand>
        <name>ATP</name>
        <dbReference type="ChEBI" id="CHEBI:30616"/>
    </ligand>
</feature>
<dbReference type="InterPro" id="IPR014729">
    <property type="entry name" value="Rossmann-like_a/b/a_fold"/>
</dbReference>
<dbReference type="GO" id="GO:0000049">
    <property type="term" value="F:tRNA binding"/>
    <property type="evidence" value="ECO:0007669"/>
    <property type="project" value="UniProtKB-KW"/>
</dbReference>
<name>A0A2H0N777_9BACT</name>
<feature type="region of interest" description="Interaction with tRNA" evidence="9">
    <location>
        <begin position="319"/>
        <end position="320"/>
    </location>
</feature>
<dbReference type="Pfam" id="PF03054">
    <property type="entry name" value="tRNA_Me_trans"/>
    <property type="match status" value="1"/>
</dbReference>
<evidence type="ECO:0000256" key="9">
    <source>
        <dbReference type="HAMAP-Rule" id="MF_00144"/>
    </source>
</evidence>
<feature type="site" description="Interaction with tRNA" evidence="9">
    <location>
        <position position="351"/>
    </location>
</feature>
<evidence type="ECO:0000256" key="6">
    <source>
        <dbReference type="ARBA" id="ARBA00022884"/>
    </source>
</evidence>
<feature type="site" description="Interaction with tRNA" evidence="9">
    <location>
        <position position="145"/>
    </location>
</feature>
<dbReference type="InterPro" id="IPR046885">
    <property type="entry name" value="MnmA-like_C"/>
</dbReference>
<reference evidence="12 13" key="1">
    <citation type="submission" date="2017-09" db="EMBL/GenBank/DDBJ databases">
        <title>Depth-based differentiation of microbial function through sediment-hosted aquifers and enrichment of novel symbionts in the deep terrestrial subsurface.</title>
        <authorList>
            <person name="Probst A.J."/>
            <person name="Ladd B."/>
            <person name="Jarett J.K."/>
            <person name="Geller-Mcgrath D.E."/>
            <person name="Sieber C.M."/>
            <person name="Emerson J.B."/>
            <person name="Anantharaman K."/>
            <person name="Thomas B.C."/>
            <person name="Malmstrom R."/>
            <person name="Stieglmeier M."/>
            <person name="Klingl A."/>
            <person name="Woyke T."/>
            <person name="Ryan C.M."/>
            <person name="Banfield J.F."/>
        </authorList>
    </citation>
    <scope>NUCLEOTIDE SEQUENCE [LARGE SCALE GENOMIC DNA]</scope>
    <source>
        <strain evidence="12">CG11_big_fil_rev_8_21_14_0_20_35_14</strain>
    </source>
</reference>
<keyword evidence="1 9" id="KW-0820">tRNA-binding</keyword>
<feature type="domain" description="tRNA-specific 2-thiouridylase MnmA-like C-terminal" evidence="10">
    <location>
        <begin position="309"/>
        <end position="367"/>
    </location>
</feature>
<keyword evidence="4 9" id="KW-0547">Nucleotide-binding</keyword>
<evidence type="ECO:0000256" key="8">
    <source>
        <dbReference type="ARBA" id="ARBA00051542"/>
    </source>
</evidence>
<evidence type="ECO:0000259" key="10">
    <source>
        <dbReference type="Pfam" id="PF20258"/>
    </source>
</evidence>
<evidence type="ECO:0000313" key="13">
    <source>
        <dbReference type="Proteomes" id="UP000229893"/>
    </source>
</evidence>
<feature type="binding site" evidence="9">
    <location>
        <begin position="31"/>
        <end position="38"/>
    </location>
    <ligand>
        <name>ATP</name>
        <dbReference type="ChEBI" id="CHEBI:30616"/>
    </ligand>
</feature>
<keyword evidence="9" id="KW-0963">Cytoplasm</keyword>
<keyword evidence="2 9" id="KW-0808">Transferase</keyword>
<feature type="region of interest" description="Interaction with target base in tRNA" evidence="9">
    <location>
        <begin position="115"/>
        <end position="117"/>
    </location>
</feature>
<dbReference type="GO" id="GO:0002143">
    <property type="term" value="P:tRNA wobble position uridine thiolation"/>
    <property type="evidence" value="ECO:0007669"/>
    <property type="project" value="TreeGrafter"/>
</dbReference>
<dbReference type="Gene3D" id="3.40.50.620">
    <property type="entry name" value="HUPs"/>
    <property type="match status" value="1"/>
</dbReference>
<proteinExistence type="inferred from homology"/>
<dbReference type="GO" id="GO:0005737">
    <property type="term" value="C:cytoplasm"/>
    <property type="evidence" value="ECO:0007669"/>
    <property type="project" value="UniProtKB-SubCell"/>
</dbReference>
<comment type="subcellular location">
    <subcellularLocation>
        <location evidence="9">Cytoplasm</location>
    </subcellularLocation>
</comment>
<dbReference type="Proteomes" id="UP000229893">
    <property type="component" value="Unassembled WGS sequence"/>
</dbReference>
<evidence type="ECO:0000256" key="7">
    <source>
        <dbReference type="ARBA" id="ARBA00023157"/>
    </source>
</evidence>
<dbReference type="InterPro" id="IPR023382">
    <property type="entry name" value="MnmA-like_central_sf"/>
</dbReference>
<keyword evidence="6 9" id="KW-0694">RNA-binding</keyword>
<comment type="function">
    <text evidence="9">Catalyzes the 2-thiolation of uridine at the wobble position (U34) of tRNA, leading to the formation of s(2)U34.</text>
</comment>
<feature type="disulfide bond" description="Alternate" evidence="9">
    <location>
        <begin position="120"/>
        <end position="217"/>
    </location>
</feature>
<feature type="binding site" evidence="9">
    <location>
        <position position="144"/>
    </location>
    <ligand>
        <name>ATP</name>
        <dbReference type="ChEBI" id="CHEBI:30616"/>
    </ligand>
</feature>
<evidence type="ECO:0000313" key="12">
    <source>
        <dbReference type="EMBL" id="PIR04741.1"/>
    </source>
</evidence>
<evidence type="ECO:0000259" key="11">
    <source>
        <dbReference type="Pfam" id="PF20259"/>
    </source>
</evidence>
<dbReference type="Pfam" id="PF20259">
    <property type="entry name" value="tRNA_Me_trans_M"/>
    <property type="match status" value="1"/>
</dbReference>
<protein>
    <recommendedName>
        <fullName evidence="9">tRNA-specific 2-thiouridylase MnmA</fullName>
        <ecNumber evidence="9">2.8.1.13</ecNumber>
    </recommendedName>
</protein>
<dbReference type="Gene3D" id="2.40.30.10">
    <property type="entry name" value="Translation factors"/>
    <property type="match status" value="1"/>
</dbReference>
<dbReference type="InterPro" id="IPR004506">
    <property type="entry name" value="MnmA-like"/>
</dbReference>
<dbReference type="EC" id="2.8.1.13" evidence="9"/>
<dbReference type="EMBL" id="PCWO01000041">
    <property type="protein sequence ID" value="PIR04741.1"/>
    <property type="molecule type" value="Genomic_DNA"/>
</dbReference>
<dbReference type="HAMAP" id="MF_00144">
    <property type="entry name" value="tRNA_thiouridyl_MnmA"/>
    <property type="match status" value="1"/>
</dbReference>
<dbReference type="Gene3D" id="2.30.30.280">
    <property type="entry name" value="Adenine nucleotide alpha hydrolases-like domains"/>
    <property type="match status" value="1"/>
</dbReference>
<evidence type="ECO:0000256" key="3">
    <source>
        <dbReference type="ARBA" id="ARBA00022694"/>
    </source>
</evidence>
<comment type="catalytic activity">
    <reaction evidence="8 9">
        <text>S-sulfanyl-L-cysteinyl-[protein] + uridine(34) in tRNA + AH2 + ATP = 2-thiouridine(34) in tRNA + L-cysteinyl-[protein] + A + AMP + diphosphate + H(+)</text>
        <dbReference type="Rhea" id="RHEA:47032"/>
        <dbReference type="Rhea" id="RHEA-COMP:10131"/>
        <dbReference type="Rhea" id="RHEA-COMP:11726"/>
        <dbReference type="Rhea" id="RHEA-COMP:11727"/>
        <dbReference type="Rhea" id="RHEA-COMP:11728"/>
        <dbReference type="ChEBI" id="CHEBI:13193"/>
        <dbReference type="ChEBI" id="CHEBI:15378"/>
        <dbReference type="ChEBI" id="CHEBI:17499"/>
        <dbReference type="ChEBI" id="CHEBI:29950"/>
        <dbReference type="ChEBI" id="CHEBI:30616"/>
        <dbReference type="ChEBI" id="CHEBI:33019"/>
        <dbReference type="ChEBI" id="CHEBI:61963"/>
        <dbReference type="ChEBI" id="CHEBI:65315"/>
        <dbReference type="ChEBI" id="CHEBI:87170"/>
        <dbReference type="ChEBI" id="CHEBI:456215"/>
        <dbReference type="EC" id="2.8.1.13"/>
    </reaction>
</comment>
<feature type="region of interest" description="Interaction with tRNA" evidence="9">
    <location>
        <begin position="167"/>
        <end position="169"/>
    </location>
</feature>
<dbReference type="AlphaFoldDB" id="A0A2H0N777"/>
<gene>
    <name evidence="9" type="primary">mnmA</name>
    <name evidence="12" type="ORF">COV57_02810</name>
</gene>
<dbReference type="FunFam" id="3.40.50.620:FF:000115">
    <property type="entry name" value="tRNA-specific 2-thiouridylase MnmA"/>
    <property type="match status" value="1"/>
</dbReference>
<comment type="caution">
    <text evidence="12">The sequence shown here is derived from an EMBL/GenBank/DDBJ whole genome shotgun (WGS) entry which is preliminary data.</text>
</comment>
<evidence type="ECO:0000256" key="1">
    <source>
        <dbReference type="ARBA" id="ARBA00022555"/>
    </source>
</evidence>
<dbReference type="NCBIfam" id="TIGR00420">
    <property type="entry name" value="trmU"/>
    <property type="match status" value="1"/>
</dbReference>
<dbReference type="GO" id="GO:0103016">
    <property type="term" value="F:tRNA-uridine 2-sulfurtransferase activity"/>
    <property type="evidence" value="ECO:0007669"/>
    <property type="project" value="UniProtKB-EC"/>
</dbReference>
<dbReference type="CDD" id="cd01998">
    <property type="entry name" value="MnmA_TRMU-like"/>
    <property type="match status" value="1"/>
</dbReference>
<feature type="active site" description="Nucleophile" evidence="9">
    <location>
        <position position="120"/>
    </location>
</feature>